<accession>A0AAQ3WE41</accession>
<dbReference type="Gene3D" id="3.40.630.30">
    <property type="match status" value="1"/>
</dbReference>
<protein>
    <recommendedName>
        <fullName evidence="1">N-acetyltransferase domain-containing protein</fullName>
    </recommendedName>
</protein>
<sequence>MFKFKKYKSADSKIYKNSLALRNNLLRIPIQKSIYDENLDLEKENDFYGVFKDEELIGTLSFFEKEPFVAQLTAFAVNKKFQRLGLGKRLVEFLLTDLKSRGYDKICVNARTNAKIFYQKCGFIIVEGPIVNAELGVEDYRMELLI</sequence>
<proteinExistence type="predicted"/>
<dbReference type="RefSeq" id="WP_086314420.1">
    <property type="nucleotide sequence ID" value="NZ_CP147244.1"/>
</dbReference>
<feature type="domain" description="N-acetyltransferase" evidence="1">
    <location>
        <begin position="5"/>
        <end position="146"/>
    </location>
</feature>
<keyword evidence="3" id="KW-1185">Reference proteome</keyword>
<dbReference type="Proteomes" id="UP000194948">
    <property type="component" value="Chromosome"/>
</dbReference>
<dbReference type="InterPro" id="IPR016181">
    <property type="entry name" value="Acyl_CoA_acyltransferase"/>
</dbReference>
<dbReference type="InterPro" id="IPR000182">
    <property type="entry name" value="GNAT_dom"/>
</dbReference>
<gene>
    <name evidence="2" type="ORF">A5821_001987</name>
</gene>
<dbReference type="PROSITE" id="PS51186">
    <property type="entry name" value="GNAT"/>
    <property type="match status" value="1"/>
</dbReference>
<dbReference type="EMBL" id="CP147244">
    <property type="protein sequence ID" value="WYK00861.1"/>
    <property type="molecule type" value="Genomic_DNA"/>
</dbReference>
<name>A0AAQ3WE41_9ENTE</name>
<dbReference type="GO" id="GO:0008080">
    <property type="term" value="F:N-acetyltransferase activity"/>
    <property type="evidence" value="ECO:0007669"/>
    <property type="project" value="TreeGrafter"/>
</dbReference>
<evidence type="ECO:0000259" key="1">
    <source>
        <dbReference type="PROSITE" id="PS51186"/>
    </source>
</evidence>
<dbReference type="CDD" id="cd04301">
    <property type="entry name" value="NAT_SF"/>
    <property type="match status" value="1"/>
</dbReference>
<dbReference type="AlphaFoldDB" id="A0AAQ3WE41"/>
<organism evidence="2 3">
    <name type="scientific">Candidatus Enterococcus palustris</name>
    <dbReference type="NCBI Taxonomy" id="1834189"/>
    <lineage>
        <taxon>Bacteria</taxon>
        <taxon>Bacillati</taxon>
        <taxon>Bacillota</taxon>
        <taxon>Bacilli</taxon>
        <taxon>Lactobacillales</taxon>
        <taxon>Enterococcaceae</taxon>
        <taxon>Enterococcus</taxon>
    </lineage>
</organism>
<reference evidence="2" key="1">
    <citation type="submission" date="2017-05" db="EMBL/GenBank/DDBJ databases">
        <authorList>
            <consortium name="The Broad Institute Genomics Platform"/>
            <consortium name="The Broad Institute Genomic Center for Infectious Diseases"/>
            <person name="Earl A."/>
            <person name="Manson A."/>
            <person name="Schwartman J."/>
            <person name="Gilmore M."/>
            <person name="Abouelleil A."/>
            <person name="Cao P."/>
            <person name="Chapman S."/>
            <person name="Cusick C."/>
            <person name="Shea T."/>
            <person name="Young S."/>
            <person name="Neafsey D."/>
            <person name="Nusbaum C."/>
            <person name="Birren B."/>
        </authorList>
    </citation>
    <scope>NUCLEOTIDE SEQUENCE</scope>
    <source>
        <strain evidence="2">7F3_DIV0205</strain>
    </source>
</reference>
<dbReference type="SUPFAM" id="SSF55729">
    <property type="entry name" value="Acyl-CoA N-acyltransferases (Nat)"/>
    <property type="match status" value="1"/>
</dbReference>
<dbReference type="PANTHER" id="PTHR13355">
    <property type="entry name" value="GLUCOSAMINE 6-PHOSPHATE N-ACETYLTRANSFERASE"/>
    <property type="match status" value="1"/>
</dbReference>
<reference evidence="2" key="2">
    <citation type="submission" date="2024-03" db="EMBL/GenBank/DDBJ databases">
        <title>The Genome Sequence of Enterococcus sp. DIV0205d.</title>
        <authorList>
            <consortium name="The Broad Institute Genomics Platform"/>
            <consortium name="The Broad Institute Microbial Omics Core"/>
            <consortium name="The Broad Institute Genomic Center for Infectious Diseases"/>
            <person name="Earl A."/>
            <person name="Manson A."/>
            <person name="Gilmore M."/>
            <person name="Schwartman J."/>
            <person name="Shea T."/>
            <person name="Abouelleil A."/>
            <person name="Cao P."/>
            <person name="Chapman S."/>
            <person name="Cusick C."/>
            <person name="Young S."/>
            <person name="Neafsey D."/>
            <person name="Nusbaum C."/>
            <person name="Birren B."/>
        </authorList>
    </citation>
    <scope>NUCLEOTIDE SEQUENCE</scope>
    <source>
        <strain evidence="2">7F3_DIV0205</strain>
    </source>
</reference>
<evidence type="ECO:0000313" key="2">
    <source>
        <dbReference type="EMBL" id="WYK00861.1"/>
    </source>
</evidence>
<dbReference type="InterPro" id="IPR039143">
    <property type="entry name" value="GNPNAT1-like"/>
</dbReference>
<dbReference type="Pfam" id="PF00583">
    <property type="entry name" value="Acetyltransf_1"/>
    <property type="match status" value="1"/>
</dbReference>
<evidence type="ECO:0000313" key="3">
    <source>
        <dbReference type="Proteomes" id="UP000194948"/>
    </source>
</evidence>